<dbReference type="PATRIC" id="fig|887901.3.peg.433"/>
<evidence type="ECO:0000256" key="3">
    <source>
        <dbReference type="ARBA" id="ARBA00022801"/>
    </source>
</evidence>
<reference evidence="5 6" key="1">
    <citation type="submission" date="2014-01" db="EMBL/GenBank/DDBJ databases">
        <authorList>
            <person name="Durkin A.S."/>
            <person name="McCorrison J."/>
            <person name="Torralba M."/>
            <person name="Gillis M."/>
            <person name="Haft D.H."/>
            <person name="Methe B."/>
            <person name="Sutton G."/>
            <person name="Nelson K.E."/>
        </authorList>
    </citation>
    <scope>NUCLEOTIDE SEQUENCE [LARGE SCALE GENOMIC DNA]</scope>
    <source>
        <strain evidence="5 6">ATCC 51270</strain>
    </source>
</reference>
<sequence length="209" mass="22633">MNPGIFLFLCSSFSSVAPLFKEACPAELQGKVVTFIPTASNPESYKAYVKSGQKALEKFGLKVEPLDVAEASAEEIEASLSRGDLIYVSGGNTFYLLQELQRKGADKLILREIEGGKPYIGESAGTMILAPSIEYVQLMDKASVAPELTSFAALGVISKYPLPHYKSFPFAKVGEKIIATYGEKLPLVPITNHQAIIVRGNDLTVVTKE</sequence>
<dbReference type="EMBL" id="JDFF01000009">
    <property type="protein sequence ID" value="EWC93075.1"/>
    <property type="molecule type" value="Genomic_DNA"/>
</dbReference>
<dbReference type="InterPro" id="IPR029062">
    <property type="entry name" value="Class_I_gatase-like"/>
</dbReference>
<dbReference type="GO" id="GO:0006508">
    <property type="term" value="P:proteolysis"/>
    <property type="evidence" value="ECO:0007669"/>
    <property type="project" value="UniProtKB-KW"/>
</dbReference>
<keyword evidence="3" id="KW-0378">Hydrolase</keyword>
<comment type="caution">
    <text evidence="5">The sequence shown here is derived from an EMBL/GenBank/DDBJ whole genome shotgun (WGS) entry which is preliminary data.</text>
</comment>
<organism evidence="5 6">
    <name type="scientific">Porphyromonas catoniae ATCC 51270</name>
    <dbReference type="NCBI Taxonomy" id="887901"/>
    <lineage>
        <taxon>Bacteria</taxon>
        <taxon>Pseudomonadati</taxon>
        <taxon>Bacteroidota</taxon>
        <taxon>Bacteroidia</taxon>
        <taxon>Bacteroidales</taxon>
        <taxon>Porphyromonadaceae</taxon>
        <taxon>Porphyromonas</taxon>
    </lineage>
</organism>
<dbReference type="RefSeq" id="WP_044168185.1">
    <property type="nucleotide sequence ID" value="NZ_JDFF01000009.1"/>
</dbReference>
<dbReference type="Gene3D" id="3.40.50.880">
    <property type="match status" value="1"/>
</dbReference>
<dbReference type="Pfam" id="PF03575">
    <property type="entry name" value="Peptidase_S51"/>
    <property type="match status" value="1"/>
</dbReference>
<evidence type="ECO:0000256" key="2">
    <source>
        <dbReference type="ARBA" id="ARBA00022670"/>
    </source>
</evidence>
<keyword evidence="2" id="KW-0645">Protease</keyword>
<dbReference type="OrthoDB" id="3373764at2"/>
<dbReference type="Proteomes" id="UP000023482">
    <property type="component" value="Unassembled WGS sequence"/>
</dbReference>
<evidence type="ECO:0000313" key="6">
    <source>
        <dbReference type="Proteomes" id="UP000023482"/>
    </source>
</evidence>
<dbReference type="PANTHER" id="PTHR20842:SF0">
    <property type="entry name" value="ALPHA-ASPARTYL DIPEPTIDASE"/>
    <property type="match status" value="1"/>
</dbReference>
<dbReference type="PANTHER" id="PTHR20842">
    <property type="entry name" value="PROTEASE S51 ALPHA-ASPARTYL DIPEPTIDASE"/>
    <property type="match status" value="1"/>
</dbReference>
<name>Z4WZA3_9PORP</name>
<evidence type="ECO:0000256" key="4">
    <source>
        <dbReference type="ARBA" id="ARBA00022825"/>
    </source>
</evidence>
<accession>Z4WZA3</accession>
<keyword evidence="6" id="KW-1185">Reference proteome</keyword>
<proteinExistence type="inferred from homology"/>
<protein>
    <submittedName>
        <fullName evidence="5">Peptidase family S51</fullName>
    </submittedName>
</protein>
<dbReference type="InterPro" id="IPR005320">
    <property type="entry name" value="Peptidase_S51"/>
</dbReference>
<dbReference type="AlphaFoldDB" id="Z4WZA3"/>
<gene>
    <name evidence="5" type="ORF">HMPREF0636_1313</name>
</gene>
<dbReference type="SUPFAM" id="SSF52317">
    <property type="entry name" value="Class I glutamine amidotransferase-like"/>
    <property type="match status" value="1"/>
</dbReference>
<evidence type="ECO:0000313" key="5">
    <source>
        <dbReference type="EMBL" id="EWC93075.1"/>
    </source>
</evidence>
<keyword evidence="4" id="KW-0720">Serine protease</keyword>
<evidence type="ECO:0000256" key="1">
    <source>
        <dbReference type="ARBA" id="ARBA00006534"/>
    </source>
</evidence>
<comment type="similarity">
    <text evidence="1">Belongs to the peptidase S51 family.</text>
</comment>
<dbReference type="GO" id="GO:0008236">
    <property type="term" value="F:serine-type peptidase activity"/>
    <property type="evidence" value="ECO:0007669"/>
    <property type="project" value="UniProtKB-KW"/>
</dbReference>